<dbReference type="PATRIC" id="fig|69279.3.peg.3175"/>
<protein>
    <submittedName>
        <fullName evidence="3 4">Enoyl-CoA hydratase</fullName>
    </submittedName>
</protein>
<dbReference type="eggNOG" id="COG1024">
    <property type="taxonomic scope" value="Bacteria"/>
</dbReference>
<evidence type="ECO:0000313" key="6">
    <source>
        <dbReference type="Proteomes" id="UP000294958"/>
    </source>
</evidence>
<comment type="similarity">
    <text evidence="1 2">Belongs to the enoyl-CoA hydratase/isomerase family.</text>
</comment>
<dbReference type="EMBL" id="JENY01000022">
    <property type="protein sequence ID" value="EXL04057.1"/>
    <property type="molecule type" value="Genomic_DNA"/>
</dbReference>
<name>A0A011TJ93_9HYPH</name>
<dbReference type="AlphaFoldDB" id="A0A011TJ93"/>
<evidence type="ECO:0000313" key="3">
    <source>
        <dbReference type="EMBL" id="EXL04057.1"/>
    </source>
</evidence>
<keyword evidence="6" id="KW-1185">Reference proteome</keyword>
<dbReference type="Gene3D" id="3.90.226.10">
    <property type="entry name" value="2-enoyl-CoA Hydratase, Chain A, domain 1"/>
    <property type="match status" value="1"/>
</dbReference>
<evidence type="ECO:0000313" key="4">
    <source>
        <dbReference type="EMBL" id="TDR35617.1"/>
    </source>
</evidence>
<dbReference type="EMBL" id="SNZF01000008">
    <property type="protein sequence ID" value="TDR35617.1"/>
    <property type="molecule type" value="Genomic_DNA"/>
</dbReference>
<dbReference type="STRING" id="69279.BG36_10420"/>
<dbReference type="SUPFAM" id="SSF52096">
    <property type="entry name" value="ClpP/crotonase"/>
    <property type="match status" value="1"/>
</dbReference>
<dbReference type="GO" id="GO:0008300">
    <property type="term" value="P:isoprenoid catabolic process"/>
    <property type="evidence" value="ECO:0007669"/>
    <property type="project" value="TreeGrafter"/>
</dbReference>
<dbReference type="CDD" id="cd06558">
    <property type="entry name" value="crotonase-like"/>
    <property type="match status" value="1"/>
</dbReference>
<dbReference type="GO" id="GO:0003824">
    <property type="term" value="F:catalytic activity"/>
    <property type="evidence" value="ECO:0007669"/>
    <property type="project" value="InterPro"/>
</dbReference>
<reference evidence="4 6" key="2">
    <citation type="submission" date="2019-03" db="EMBL/GenBank/DDBJ databases">
        <title>Genomic Encyclopedia of Type Strains, Phase IV (KMG-IV): sequencing the most valuable type-strain genomes for metagenomic binning, comparative biology and taxonomic classification.</title>
        <authorList>
            <person name="Goeker M."/>
        </authorList>
    </citation>
    <scope>NUCLEOTIDE SEQUENCE [LARGE SCALE GENOMIC DNA]</scope>
    <source>
        <strain evidence="4 6">DSM 11603</strain>
    </source>
</reference>
<comment type="caution">
    <text evidence="3">The sequence shown here is derived from an EMBL/GenBank/DDBJ whole genome shotgun (WGS) entry which is preliminary data.</text>
</comment>
<dbReference type="InterPro" id="IPR051683">
    <property type="entry name" value="Enoyl-CoA_Hydratase/Isomerase"/>
</dbReference>
<dbReference type="InterPro" id="IPR001753">
    <property type="entry name" value="Enoyl-CoA_hydra/iso"/>
</dbReference>
<dbReference type="RefSeq" id="WP_035028638.1">
    <property type="nucleotide sequence ID" value="NZ_KK073894.1"/>
</dbReference>
<reference evidence="3 5" key="1">
    <citation type="submission" date="2014-02" db="EMBL/GenBank/DDBJ databases">
        <title>Aquamicrobium defluvii Genome sequencing.</title>
        <authorList>
            <person name="Wang X."/>
        </authorList>
    </citation>
    <scope>NUCLEOTIDE SEQUENCE [LARGE SCALE GENOMIC DNA]</scope>
    <source>
        <strain evidence="3 5">W13Z1</strain>
    </source>
</reference>
<proteinExistence type="inferred from homology"/>
<organism evidence="3 5">
    <name type="scientific">Aquamicrobium defluvii</name>
    <dbReference type="NCBI Taxonomy" id="69279"/>
    <lineage>
        <taxon>Bacteria</taxon>
        <taxon>Pseudomonadati</taxon>
        <taxon>Pseudomonadota</taxon>
        <taxon>Alphaproteobacteria</taxon>
        <taxon>Hyphomicrobiales</taxon>
        <taxon>Phyllobacteriaceae</taxon>
        <taxon>Aquamicrobium</taxon>
    </lineage>
</organism>
<evidence type="ECO:0000256" key="1">
    <source>
        <dbReference type="ARBA" id="ARBA00005254"/>
    </source>
</evidence>
<dbReference type="Proteomes" id="UP000294958">
    <property type="component" value="Unassembled WGS sequence"/>
</dbReference>
<dbReference type="PANTHER" id="PTHR42964:SF1">
    <property type="entry name" value="POLYKETIDE BIOSYNTHESIS ENOYL-COA HYDRATASE PKSH-RELATED"/>
    <property type="match status" value="1"/>
</dbReference>
<dbReference type="InterPro" id="IPR014748">
    <property type="entry name" value="Enoyl-CoA_hydra_C"/>
</dbReference>
<accession>A0A011TJ93</accession>
<evidence type="ECO:0000256" key="2">
    <source>
        <dbReference type="RuleBase" id="RU003707"/>
    </source>
</evidence>
<gene>
    <name evidence="3" type="ORF">BG36_10420</name>
    <name evidence="4" type="ORF">DES43_10841</name>
</gene>
<dbReference type="InterPro" id="IPR018376">
    <property type="entry name" value="Enoyl-CoA_hyd/isom_CS"/>
</dbReference>
<sequence length="272" mass="29198">MNEPDSRTTFADGALAFERHGWLGTILFDRTARKNAFSQTMWAALPDIVAGIEADEQIRVVIVRGAGGTFCAGADISEFAEVYTDRKSSDRANEVIRNAQRALRALPRPTIALIEGACVGGGCGLALACDLRFAAANARFGITPARLGLAYSFHDTLQLVEKVGAATAKDILFSGRLFDAGEALRIGLVDRVFDANALEAETLAYATQLSKLAQGSIRIAKAAINALSDHLADQLSPQYAERVSATFESADFLEGRQAFLEGRQPRFGDPSQ</sequence>
<dbReference type="Proteomes" id="UP000019849">
    <property type="component" value="Unassembled WGS sequence"/>
</dbReference>
<dbReference type="Gene3D" id="1.10.12.10">
    <property type="entry name" value="Lyase 2-enoyl-coa Hydratase, Chain A, domain 2"/>
    <property type="match status" value="1"/>
</dbReference>
<dbReference type="PROSITE" id="PS00166">
    <property type="entry name" value="ENOYL_COA_HYDRATASE"/>
    <property type="match status" value="1"/>
</dbReference>
<dbReference type="OrthoDB" id="9810797at2"/>
<dbReference type="InterPro" id="IPR029045">
    <property type="entry name" value="ClpP/crotonase-like_dom_sf"/>
</dbReference>
<dbReference type="HOGENOM" id="CLU_009834_7_3_5"/>
<evidence type="ECO:0000313" key="5">
    <source>
        <dbReference type="Proteomes" id="UP000019849"/>
    </source>
</evidence>
<dbReference type="Pfam" id="PF00378">
    <property type="entry name" value="ECH_1"/>
    <property type="match status" value="1"/>
</dbReference>
<dbReference type="PANTHER" id="PTHR42964">
    <property type="entry name" value="ENOYL-COA HYDRATASE"/>
    <property type="match status" value="1"/>
</dbReference>